<accession>A0A3S3NP23</accession>
<dbReference type="AlphaFoldDB" id="A0A3S3NP23"/>
<name>A0A3S3NP23_9MAGN</name>
<dbReference type="InterPro" id="IPR021109">
    <property type="entry name" value="Peptidase_aspartic_dom_sf"/>
</dbReference>
<dbReference type="STRING" id="337451.A0A3S3NP23"/>
<reference evidence="1 2" key="1">
    <citation type="journal article" date="2019" name="Nat. Plants">
        <title>Stout camphor tree genome fills gaps in understanding of flowering plant genome evolution.</title>
        <authorList>
            <person name="Chaw S.M."/>
            <person name="Liu Y.C."/>
            <person name="Wu Y.W."/>
            <person name="Wang H.Y."/>
            <person name="Lin C.I."/>
            <person name="Wu C.S."/>
            <person name="Ke H.M."/>
            <person name="Chang L.Y."/>
            <person name="Hsu C.Y."/>
            <person name="Yang H.T."/>
            <person name="Sudianto E."/>
            <person name="Hsu M.H."/>
            <person name="Wu K.P."/>
            <person name="Wang L.N."/>
            <person name="Leebens-Mack J.H."/>
            <person name="Tsai I.J."/>
        </authorList>
    </citation>
    <scope>NUCLEOTIDE SEQUENCE [LARGE SCALE GENOMIC DNA]</scope>
    <source>
        <strain evidence="2">cv. Chaw 1501</strain>
        <tissue evidence="1">Young leaves</tissue>
    </source>
</reference>
<gene>
    <name evidence="1" type="ORF">CKAN_01241700</name>
</gene>
<evidence type="ECO:0000313" key="2">
    <source>
        <dbReference type="Proteomes" id="UP000283530"/>
    </source>
</evidence>
<dbReference type="Gene3D" id="2.40.70.10">
    <property type="entry name" value="Acid Proteases"/>
    <property type="match status" value="1"/>
</dbReference>
<dbReference type="Proteomes" id="UP000283530">
    <property type="component" value="Unassembled WGS sequence"/>
</dbReference>
<dbReference type="EMBL" id="QPKB01000004">
    <property type="protein sequence ID" value="RWR83656.1"/>
    <property type="molecule type" value="Genomic_DNA"/>
</dbReference>
<dbReference type="Pfam" id="PF08284">
    <property type="entry name" value="RVP_2"/>
    <property type="match status" value="1"/>
</dbReference>
<sequence>MPIGTKYAPTPIKRLTLAKTKERQDKSLCYKCNKQFVSGHRCKRWMLLVLDADTNEPMDDTPDDTKSLKYQRTSSLNIPLHKTLRVNGCIKRQHVVILTDSGRAHNFVDLSMAKQNGCCMKSSQPFKGMVANGGKLPCCGKCPNLHLTMQGYLLHTDMHILPLGGCNVVLGDQWLRTLGPILWDFVELKRQFSKGRHRFTVKGKQNGDNMFVDHDQMERLIHEKAPGVLVQIFHLEANPTQIPPTLQHILSEFSWLRSKSQPTYYHVAHMIKDHSSGFRWRSGRKPKCYIASNA</sequence>
<organism evidence="1 2">
    <name type="scientific">Cinnamomum micranthum f. kanehirae</name>
    <dbReference type="NCBI Taxonomy" id="337451"/>
    <lineage>
        <taxon>Eukaryota</taxon>
        <taxon>Viridiplantae</taxon>
        <taxon>Streptophyta</taxon>
        <taxon>Embryophyta</taxon>
        <taxon>Tracheophyta</taxon>
        <taxon>Spermatophyta</taxon>
        <taxon>Magnoliopsida</taxon>
        <taxon>Magnoliidae</taxon>
        <taxon>Laurales</taxon>
        <taxon>Lauraceae</taxon>
        <taxon>Cinnamomum</taxon>
    </lineage>
</organism>
<dbReference type="CDD" id="cd00303">
    <property type="entry name" value="retropepsin_like"/>
    <property type="match status" value="1"/>
</dbReference>
<keyword evidence="2" id="KW-1185">Reference proteome</keyword>
<proteinExistence type="predicted"/>
<comment type="caution">
    <text evidence="1">The sequence shown here is derived from an EMBL/GenBank/DDBJ whole genome shotgun (WGS) entry which is preliminary data.</text>
</comment>
<dbReference type="OrthoDB" id="1934862at2759"/>
<evidence type="ECO:0000313" key="1">
    <source>
        <dbReference type="EMBL" id="RWR83656.1"/>
    </source>
</evidence>
<protein>
    <submittedName>
        <fullName evidence="1">Transposon Tf2-1 polyprotein</fullName>
    </submittedName>
</protein>